<reference evidence="1 2" key="1">
    <citation type="journal article" date="2019" name="Int. J. Syst. Evol. Microbiol.">
        <title>The Global Catalogue of Microorganisms (GCM) 10K type strain sequencing project: providing services to taxonomists for standard genome sequencing and annotation.</title>
        <authorList>
            <consortium name="The Broad Institute Genomics Platform"/>
            <consortium name="The Broad Institute Genome Sequencing Center for Infectious Disease"/>
            <person name="Wu L."/>
            <person name="Ma J."/>
        </authorList>
    </citation>
    <scope>NUCLEOTIDE SEQUENCE [LARGE SCALE GENOMIC DNA]</scope>
    <source>
        <strain evidence="1 2">NBRC 111368</strain>
    </source>
</reference>
<comment type="caution">
    <text evidence="1">The sequence shown here is derived from an EMBL/GenBank/DDBJ whole genome shotgun (WGS) entry which is preliminary data.</text>
</comment>
<dbReference type="Proteomes" id="UP001596328">
    <property type="component" value="Unassembled WGS sequence"/>
</dbReference>
<accession>A0ABD5S3H3</accession>
<dbReference type="EMBL" id="JBHSWU010000981">
    <property type="protein sequence ID" value="MFC6726248.1"/>
    <property type="molecule type" value="Genomic_DNA"/>
</dbReference>
<keyword evidence="2" id="KW-1185">Reference proteome</keyword>
<gene>
    <name evidence="1" type="ORF">ACFQE1_18140</name>
</gene>
<feature type="non-terminal residue" evidence="1">
    <location>
        <position position="1"/>
    </location>
</feature>
<dbReference type="AlphaFoldDB" id="A0ABD5S3H3"/>
<proteinExistence type="predicted"/>
<organism evidence="1 2">
    <name type="scientific">Halobium palmae</name>
    <dbReference type="NCBI Taxonomy" id="1776492"/>
    <lineage>
        <taxon>Archaea</taxon>
        <taxon>Methanobacteriati</taxon>
        <taxon>Methanobacteriota</taxon>
        <taxon>Stenosarchaea group</taxon>
        <taxon>Halobacteria</taxon>
        <taxon>Halobacteriales</taxon>
        <taxon>Haloferacaceae</taxon>
        <taxon>Halobium</taxon>
    </lineage>
</organism>
<protein>
    <submittedName>
        <fullName evidence="1">Uncharacterized protein</fullName>
    </submittedName>
</protein>
<evidence type="ECO:0000313" key="1">
    <source>
        <dbReference type="EMBL" id="MFC6726248.1"/>
    </source>
</evidence>
<sequence>ALVAAGIRTPRATAIDRPPCFGPPLSSVTAPALRASAALRSPLSTKALLPAIAPRSALPGSGG</sequence>
<name>A0ABD5S3H3_9EURY</name>
<evidence type="ECO:0000313" key="2">
    <source>
        <dbReference type="Proteomes" id="UP001596328"/>
    </source>
</evidence>